<gene>
    <name evidence="14" type="ORF">E8M01_31070</name>
</gene>
<dbReference type="GO" id="GO:0009279">
    <property type="term" value="C:cell outer membrane"/>
    <property type="evidence" value="ECO:0007669"/>
    <property type="project" value="UniProtKB-SubCell"/>
</dbReference>
<dbReference type="InterPro" id="IPR039426">
    <property type="entry name" value="TonB-dep_rcpt-like"/>
</dbReference>
<dbReference type="InterPro" id="IPR010105">
    <property type="entry name" value="TonB_sidphr_rcpt"/>
</dbReference>
<keyword evidence="4 10" id="KW-1134">Transmembrane beta strand</keyword>
<dbReference type="Pfam" id="PF00593">
    <property type="entry name" value="TonB_dep_Rec_b-barrel"/>
    <property type="match status" value="1"/>
</dbReference>
<dbReference type="InterPro" id="IPR012910">
    <property type="entry name" value="Plug_dom"/>
</dbReference>
<evidence type="ECO:0000256" key="8">
    <source>
        <dbReference type="ARBA" id="ARBA00023170"/>
    </source>
</evidence>
<evidence type="ECO:0000313" key="15">
    <source>
        <dbReference type="Proteomes" id="UP000298781"/>
    </source>
</evidence>
<dbReference type="InterPro" id="IPR000531">
    <property type="entry name" value="Beta-barrel_TonB"/>
</dbReference>
<evidence type="ECO:0000256" key="9">
    <source>
        <dbReference type="ARBA" id="ARBA00023237"/>
    </source>
</evidence>
<keyword evidence="9 10" id="KW-0998">Cell outer membrane</keyword>
<reference evidence="14 15" key="1">
    <citation type="submission" date="2019-04" db="EMBL/GenBank/DDBJ databases">
        <title>Phreatobacter aquaticus sp. nov.</title>
        <authorList>
            <person name="Choi A."/>
        </authorList>
    </citation>
    <scope>NUCLEOTIDE SEQUENCE [LARGE SCALE GENOMIC DNA]</scope>
    <source>
        <strain evidence="14 15">KCTC 52518</strain>
    </source>
</reference>
<evidence type="ECO:0000259" key="12">
    <source>
        <dbReference type="Pfam" id="PF00593"/>
    </source>
</evidence>
<dbReference type="InterPro" id="IPR036942">
    <property type="entry name" value="Beta-barrel_TonB_sf"/>
</dbReference>
<dbReference type="PANTHER" id="PTHR32552:SF84">
    <property type="entry name" value="TONB-DEPENDENT RECEPTOR-RELATED"/>
    <property type="match status" value="1"/>
</dbReference>
<evidence type="ECO:0000256" key="3">
    <source>
        <dbReference type="ARBA" id="ARBA00022448"/>
    </source>
</evidence>
<name>A0A4D7BIL8_9HYPH</name>
<feature type="domain" description="TonB-dependent receptor plug" evidence="13">
    <location>
        <begin position="56"/>
        <end position="160"/>
    </location>
</feature>
<protein>
    <submittedName>
        <fullName evidence="14">TonB-dependent siderophore receptor</fullName>
    </submittedName>
</protein>
<feature type="domain" description="TonB-dependent receptor-like beta-barrel" evidence="12">
    <location>
        <begin position="236"/>
        <end position="671"/>
    </location>
</feature>
<dbReference type="PANTHER" id="PTHR32552">
    <property type="entry name" value="FERRICHROME IRON RECEPTOR-RELATED"/>
    <property type="match status" value="1"/>
</dbReference>
<organism evidence="14 15">
    <name type="scientific">Phreatobacter stygius</name>
    <dbReference type="NCBI Taxonomy" id="1940610"/>
    <lineage>
        <taxon>Bacteria</taxon>
        <taxon>Pseudomonadati</taxon>
        <taxon>Pseudomonadota</taxon>
        <taxon>Alphaproteobacteria</taxon>
        <taxon>Hyphomicrobiales</taxon>
        <taxon>Phreatobacteraceae</taxon>
        <taxon>Phreatobacter</taxon>
    </lineage>
</organism>
<dbReference type="SUPFAM" id="SSF56935">
    <property type="entry name" value="Porins"/>
    <property type="match status" value="1"/>
</dbReference>
<dbReference type="KEGG" id="pstg:E8M01_31070"/>
<keyword evidence="7 10" id="KW-0472">Membrane</keyword>
<keyword evidence="6 11" id="KW-0798">TonB box</keyword>
<evidence type="ECO:0000256" key="4">
    <source>
        <dbReference type="ARBA" id="ARBA00022452"/>
    </source>
</evidence>
<evidence type="ECO:0000256" key="1">
    <source>
        <dbReference type="ARBA" id="ARBA00004571"/>
    </source>
</evidence>
<comment type="similarity">
    <text evidence="2 10 11">Belongs to the TonB-dependent receptor family.</text>
</comment>
<evidence type="ECO:0000256" key="6">
    <source>
        <dbReference type="ARBA" id="ARBA00023077"/>
    </source>
</evidence>
<dbReference type="Gene3D" id="2.40.170.20">
    <property type="entry name" value="TonB-dependent receptor, beta-barrel domain"/>
    <property type="match status" value="1"/>
</dbReference>
<comment type="subcellular location">
    <subcellularLocation>
        <location evidence="1 10">Cell outer membrane</location>
        <topology evidence="1 10">Multi-pass membrane protein</topology>
    </subcellularLocation>
</comment>
<dbReference type="CDD" id="cd01347">
    <property type="entry name" value="ligand_gated_channel"/>
    <property type="match status" value="1"/>
</dbReference>
<dbReference type="GO" id="GO:0015891">
    <property type="term" value="P:siderophore transport"/>
    <property type="evidence" value="ECO:0007669"/>
    <property type="project" value="InterPro"/>
</dbReference>
<dbReference type="GO" id="GO:0015344">
    <property type="term" value="F:siderophore uptake transmembrane transporter activity"/>
    <property type="evidence" value="ECO:0007669"/>
    <property type="project" value="TreeGrafter"/>
</dbReference>
<keyword evidence="5 10" id="KW-0812">Transmembrane</keyword>
<sequence>MVSAAAARATGEGGQTTPATVTLDTITVQGRGTVVPTGLNLGTPSRGGSRLDLTPLETPASIEIIPGAKIRERGQNSITEAVTQNATGITSVGAPGNGGAAYTSRGFAGVNSVMNLYDGTRLYVGSGTITFPFDTWNVERIEVLRGPASVLYGEGAIGGIINVVPKKPSFDAINEVRAVLGTNGTRRLALDSGGAISDRLAYRFNISGNMTDGWLRQNGNFGNLAISGALLFQATPDLAFTLSNDFGYQEPMRYFGTPLVNGQLNRALRFNNYNVADSAIRFQDNWTQFKAEWTPNADLTIRNTAYRITSDRHWRNVESYAAIPSTGRIARSSYIEIFHRQEQIGNRADATLRGSLFGLKNELVVGFDVNRISFRNTSNSPYGGTSSVDPYAFDPGRFINLAGTRPAFQTTTDQVSVFAEDRLSVTDKLALIAGIRYEAPRIRRDDLINPANSFTKSFDAISYRFGVVYNPFPDTALYAQYATGVDPVGSLISLPVSQRNFQLSTGRQIEIGFKQAFWGGRGEFTLAGYRITKDNLLTVEPTNPAVIVQVGSQSSQGVEASLSLRLWENWRVEGNLALLRAQYDNFRQSVGGVAVSYRGNQPQNVPNQVANLWLSWAFAPRMEARAGVQYVGPTFGDFANTARRPGYALVNASIDYQVTDKSRLSLRGYNLFDQVYAVTGSSTMWLLGRPRTVELSYAVTF</sequence>
<accession>A0A4D7BIL8</accession>
<dbReference type="Proteomes" id="UP000298781">
    <property type="component" value="Chromosome"/>
</dbReference>
<evidence type="ECO:0000256" key="10">
    <source>
        <dbReference type="PROSITE-ProRule" id="PRU01360"/>
    </source>
</evidence>
<evidence type="ECO:0000256" key="2">
    <source>
        <dbReference type="ARBA" id="ARBA00009810"/>
    </source>
</evidence>
<dbReference type="Pfam" id="PF07715">
    <property type="entry name" value="Plug"/>
    <property type="match status" value="1"/>
</dbReference>
<dbReference type="RefSeq" id="WP_136964921.1">
    <property type="nucleotide sequence ID" value="NZ_CP039690.1"/>
</dbReference>
<dbReference type="Gene3D" id="2.170.130.10">
    <property type="entry name" value="TonB-dependent receptor, plug domain"/>
    <property type="match status" value="1"/>
</dbReference>
<proteinExistence type="inferred from homology"/>
<dbReference type="NCBIfam" id="TIGR01783">
    <property type="entry name" value="TonB-siderophor"/>
    <property type="match status" value="1"/>
</dbReference>
<dbReference type="OrthoDB" id="9760333at2"/>
<evidence type="ECO:0000256" key="7">
    <source>
        <dbReference type="ARBA" id="ARBA00023136"/>
    </source>
</evidence>
<dbReference type="InterPro" id="IPR037066">
    <property type="entry name" value="Plug_dom_sf"/>
</dbReference>
<evidence type="ECO:0000256" key="5">
    <source>
        <dbReference type="ARBA" id="ARBA00022692"/>
    </source>
</evidence>
<dbReference type="EMBL" id="CP039690">
    <property type="protein sequence ID" value="QCI69518.1"/>
    <property type="molecule type" value="Genomic_DNA"/>
</dbReference>
<keyword evidence="3 10" id="KW-0813">Transport</keyword>
<evidence type="ECO:0000259" key="13">
    <source>
        <dbReference type="Pfam" id="PF07715"/>
    </source>
</evidence>
<keyword evidence="8 14" id="KW-0675">Receptor</keyword>
<evidence type="ECO:0000256" key="11">
    <source>
        <dbReference type="RuleBase" id="RU003357"/>
    </source>
</evidence>
<evidence type="ECO:0000313" key="14">
    <source>
        <dbReference type="EMBL" id="QCI69518.1"/>
    </source>
</evidence>
<dbReference type="GO" id="GO:0038023">
    <property type="term" value="F:signaling receptor activity"/>
    <property type="evidence" value="ECO:0007669"/>
    <property type="project" value="InterPro"/>
</dbReference>
<keyword evidence="15" id="KW-1185">Reference proteome</keyword>
<dbReference type="AlphaFoldDB" id="A0A4D7BIL8"/>
<dbReference type="PROSITE" id="PS52016">
    <property type="entry name" value="TONB_DEPENDENT_REC_3"/>
    <property type="match status" value="1"/>
</dbReference>